<keyword evidence="2" id="KW-0472">Membrane</keyword>
<evidence type="ECO:0000256" key="2">
    <source>
        <dbReference type="SAM" id="Phobius"/>
    </source>
</evidence>
<keyword evidence="4" id="KW-1185">Reference proteome</keyword>
<protein>
    <submittedName>
        <fullName evidence="3">Uncharacterized protein</fullName>
    </submittedName>
</protein>
<keyword evidence="2" id="KW-0812">Transmembrane</keyword>
<dbReference type="RefSeq" id="WP_145171113.1">
    <property type="nucleotide sequence ID" value="NZ_CP037422.1"/>
</dbReference>
<evidence type="ECO:0000256" key="1">
    <source>
        <dbReference type="SAM" id="MobiDB-lite"/>
    </source>
</evidence>
<organism evidence="3 4">
    <name type="scientific">Gimesia aquarii</name>
    <dbReference type="NCBI Taxonomy" id="2527964"/>
    <lineage>
        <taxon>Bacteria</taxon>
        <taxon>Pseudomonadati</taxon>
        <taxon>Planctomycetota</taxon>
        <taxon>Planctomycetia</taxon>
        <taxon>Planctomycetales</taxon>
        <taxon>Planctomycetaceae</taxon>
        <taxon>Gimesia</taxon>
    </lineage>
</organism>
<keyword evidence="2" id="KW-1133">Transmembrane helix</keyword>
<gene>
    <name evidence="3" type="ORF">V202x_06400</name>
</gene>
<evidence type="ECO:0000313" key="3">
    <source>
        <dbReference type="EMBL" id="QDU07288.1"/>
    </source>
</evidence>
<dbReference type="EMBL" id="CP037422">
    <property type="protein sequence ID" value="QDU07288.1"/>
    <property type="molecule type" value="Genomic_DNA"/>
</dbReference>
<accession>A0A517WPX7</accession>
<dbReference type="Proteomes" id="UP000318384">
    <property type="component" value="Chromosome"/>
</dbReference>
<feature type="region of interest" description="Disordered" evidence="1">
    <location>
        <begin position="1290"/>
        <end position="1325"/>
    </location>
</feature>
<name>A0A517WPX7_9PLAN</name>
<evidence type="ECO:0000313" key="4">
    <source>
        <dbReference type="Proteomes" id="UP000318384"/>
    </source>
</evidence>
<sequence>MKPVSMKQTEQTNKHLASIYQSRRGSTLLVVIALLAMLSLLGVVFFTFSSQEERSAQYFTEAALNEADPGLDADVLFNWGLQQLIVGPDESLHNSALHGKWHSLLPKMFGTDPHPFSGQGINVIYDGLGNLVVDQDYDGTADPNQDLLFLNHSVGAHGGTLPSGLQSGNLPEPDVDYTAPDINNLFLAYKGYTLYGGNLREVIIPSFLRPQFLRDGSGTHYPDWYSNANTAGMVLRPHPDHLFVDPSGNAPGDTRFTTSFPFQPLLNITGGNPTIHGELGIFTDSFDSVTNSPIIELDVDNDDDGIVDGIWMDLDFPPIQNPNDPTKYIIPLFSFTIYDLDALVNLNTAGNMRRPDDIDLNYAPGSRFFGEDSATFSDKYLFLSRSNMGLSSPGEINPQWVLNARPEISPTGDLDGSASAAAVFQQHRLFFGGFPYPHGLIAAPHTYGTAGVFQNAYESTRDWREISNMEYFFLNYGRAEFGAPANPGDNGTKNEIIDLYAGRWGEPNLLYDAQRNTPTENIFVVNTTGGTIVTFPRAGQTLVDDNANRYEGGVFSGSLNGSRANVNAFMHPLAYNGSGRVNKPGSSYRQAAISFNGWRGYEDIEVAGNVRYSDGLRLFKNSNKDRHPDYFILLDDADEMTVDLEKVQRPYDEPFAADDLAFLHLSQTDRDNTGVSSRLEDLLPFNFGRSGSVNARRDPIRQKFTTMSWDRKQFGIPVPRIPGFRDWEFASGQFPPFSFLPDNLDPFRPALNSFLTVIPNNTNSAIPRFQMKLNLNQLLVFDQTGTGKTVTTRPLTPHPGEDLNGNGTLDVGEDTNGNGVLDSGEDSNGNGLLDFGEDLNGNGVLDSLSSTVINTSWDGESNIDPMDGSLVYPNLPAYPPNTMEQQEFWARYDRQLMARDIYVLLYTLGGGSDSTDYSLDNSGNALYTNAQLEEMAQFAVNVVDALDPDDVITRFEYDTNLNNGWNLDDNPYTSAGETDRAEVFGVEAQKLTLSEFLAIKAPKVTDSGGTEVDHGATEYNDEEDRYFSYIELRNASPQTISFNNDAWQIRLEPRADSVDADHDDLDNLPADSEFSSNSFKRRLTLRNGSVGSGGIFSIRSAGDDENTDPMSGMPRESYFQVDPNYTGSGLPTLTRIVPLDISTPAIDLITDDDTTDFLLTRESDTVTPMSGRGDFLNDSNTASGSTNFNSLTFVVRLMRRAHLGRNTPAVNNAIDNADNPWVEVDSMVVTGMNEFTLTQATIGTQIQDQLNQLRSYERSQPLYARGSGNATHAAGNAGSSYRANTVGTTNSNTGIGSVGPDGANGISGFDDDNASGADNSAERGWAFSDDRPRFHVWQPHFDRDYASIVELFSVPIVGPNRITRDLATVAGKQGRAGSATDVLRENDVKFAGTQKFLDPNGPDASDTTDDNRWFRFLEFVEVPTRSHLQLGNPLNDPRVPGRINLNTIRNPSILAALLDDTDAFTMDMSGDPNHPSLNAPHLGGGDWWQAFIDSRDNIDPGLANPARIPGTPVRLDLPRVSRSQPFRSFYHSTPASSATDVQNLREHTIFRSLPTESGSANPRLLFELATNAEHVNAGSVAVDSHTRNRILSKIAANTTTRSNTFVVFMSVAYFEATGTGTTIYGDPVQIGARLSPFPTVPVRTANQPDYRGFFVIDRTRAEQAFEPTTGQFDNWKRLIRHRHTIQNE</sequence>
<reference evidence="3 4" key="1">
    <citation type="submission" date="2019-03" db="EMBL/GenBank/DDBJ databases">
        <title>Deep-cultivation of Planctomycetes and their phenomic and genomic characterization uncovers novel biology.</title>
        <authorList>
            <person name="Wiegand S."/>
            <person name="Jogler M."/>
            <person name="Boedeker C."/>
            <person name="Pinto D."/>
            <person name="Vollmers J."/>
            <person name="Rivas-Marin E."/>
            <person name="Kohn T."/>
            <person name="Peeters S.H."/>
            <person name="Heuer A."/>
            <person name="Rast P."/>
            <person name="Oberbeckmann S."/>
            <person name="Bunk B."/>
            <person name="Jeske O."/>
            <person name="Meyerdierks A."/>
            <person name="Storesund J.E."/>
            <person name="Kallscheuer N."/>
            <person name="Luecker S."/>
            <person name="Lage O.M."/>
            <person name="Pohl T."/>
            <person name="Merkel B.J."/>
            <person name="Hornburger P."/>
            <person name="Mueller R.-W."/>
            <person name="Bruemmer F."/>
            <person name="Labrenz M."/>
            <person name="Spormann A.M."/>
            <person name="Op den Camp H."/>
            <person name="Overmann J."/>
            <person name="Amann R."/>
            <person name="Jetten M.S.M."/>
            <person name="Mascher T."/>
            <person name="Medema M.H."/>
            <person name="Devos D.P."/>
            <person name="Kaster A.-K."/>
            <person name="Ovreas L."/>
            <person name="Rohde M."/>
            <person name="Galperin M.Y."/>
            <person name="Jogler C."/>
        </authorList>
    </citation>
    <scope>NUCLEOTIDE SEQUENCE [LARGE SCALE GENOMIC DNA]</scope>
    <source>
        <strain evidence="3 4">V202</strain>
    </source>
</reference>
<feature type="transmembrane region" description="Helical" evidence="2">
    <location>
        <begin position="28"/>
        <end position="48"/>
    </location>
</feature>
<proteinExistence type="predicted"/>
<dbReference type="OrthoDB" id="219623at2"/>